<dbReference type="InterPro" id="IPR045556">
    <property type="entry name" value="DUF6351"/>
</dbReference>
<sequence>TPEPTAHRRGAGWNHRLIYTFGGGCRRGWYTQGKSTGGVLDETMLSRGYAVASASLNVFGSNCNDLLAAETMMMVRERFVEAYGSPRFTIGWGSSGGSYQSHQIADNHPGLLDGIIVGQSFPDVASATNITLFDARLLEHYFNEVAPDAFTEDEQRQVAGFRRWESIGNLGTEARRLDPDAEFPDELPEELRYDPD</sequence>
<reference evidence="4" key="1">
    <citation type="journal article" date="2019" name="Int. J. Syst. Evol. Microbiol.">
        <title>The Global Catalogue of Microorganisms (GCM) 10K type strain sequencing project: providing services to taxonomists for standard genome sequencing and annotation.</title>
        <authorList>
            <consortium name="The Broad Institute Genomics Platform"/>
            <consortium name="The Broad Institute Genome Sequencing Center for Infectious Disease"/>
            <person name="Wu L."/>
            <person name="Ma J."/>
        </authorList>
    </citation>
    <scope>NUCLEOTIDE SEQUENCE [LARGE SCALE GENOMIC DNA]</scope>
    <source>
        <strain evidence="4">JCM 31696</strain>
    </source>
</reference>
<evidence type="ECO:0000256" key="1">
    <source>
        <dbReference type="SAM" id="MobiDB-lite"/>
    </source>
</evidence>
<gene>
    <name evidence="3" type="ORF">ACFQ07_09100</name>
</gene>
<dbReference type="SUPFAM" id="SSF53474">
    <property type="entry name" value="alpha/beta-Hydrolases"/>
    <property type="match status" value="1"/>
</dbReference>
<evidence type="ECO:0000313" key="3">
    <source>
        <dbReference type="EMBL" id="MFD0852379.1"/>
    </source>
</evidence>
<accession>A0ABW3CFL1</accession>
<keyword evidence="4" id="KW-1185">Reference proteome</keyword>
<comment type="caution">
    <text evidence="3">The sequence shown here is derived from an EMBL/GenBank/DDBJ whole genome shotgun (WGS) entry which is preliminary data.</text>
</comment>
<proteinExistence type="predicted"/>
<evidence type="ECO:0000313" key="4">
    <source>
        <dbReference type="Proteomes" id="UP001597083"/>
    </source>
</evidence>
<feature type="non-terminal residue" evidence="3">
    <location>
        <position position="196"/>
    </location>
</feature>
<dbReference type="InterPro" id="IPR029058">
    <property type="entry name" value="AB_hydrolase_fold"/>
</dbReference>
<evidence type="ECO:0000259" key="2">
    <source>
        <dbReference type="Pfam" id="PF19878"/>
    </source>
</evidence>
<protein>
    <submittedName>
        <fullName evidence="3">DUF6351 family protein</fullName>
    </submittedName>
</protein>
<feature type="non-terminal residue" evidence="3">
    <location>
        <position position="1"/>
    </location>
</feature>
<organism evidence="3 4">
    <name type="scientific">Actinomadura adrarensis</name>
    <dbReference type="NCBI Taxonomy" id="1819600"/>
    <lineage>
        <taxon>Bacteria</taxon>
        <taxon>Bacillati</taxon>
        <taxon>Actinomycetota</taxon>
        <taxon>Actinomycetes</taxon>
        <taxon>Streptosporangiales</taxon>
        <taxon>Thermomonosporaceae</taxon>
        <taxon>Actinomadura</taxon>
    </lineage>
</organism>
<feature type="domain" description="DUF6351" evidence="2">
    <location>
        <begin position="3"/>
        <end position="195"/>
    </location>
</feature>
<dbReference type="EMBL" id="JBHTIR010001298">
    <property type="protein sequence ID" value="MFD0852379.1"/>
    <property type="molecule type" value="Genomic_DNA"/>
</dbReference>
<dbReference type="Proteomes" id="UP001597083">
    <property type="component" value="Unassembled WGS sequence"/>
</dbReference>
<feature type="region of interest" description="Disordered" evidence="1">
    <location>
        <begin position="175"/>
        <end position="196"/>
    </location>
</feature>
<name>A0ABW3CFL1_9ACTN</name>
<dbReference type="Pfam" id="PF19878">
    <property type="entry name" value="DUF6351"/>
    <property type="match status" value="1"/>
</dbReference>